<evidence type="ECO:0000256" key="2">
    <source>
        <dbReference type="ARBA" id="ARBA00022801"/>
    </source>
</evidence>
<keyword evidence="6" id="KW-0812">Transmembrane</keyword>
<dbReference type="Pfam" id="PF07683">
    <property type="entry name" value="CobW_C"/>
    <property type="match status" value="1"/>
</dbReference>
<evidence type="ECO:0000313" key="10">
    <source>
        <dbReference type="Proteomes" id="UP000241769"/>
    </source>
</evidence>
<dbReference type="SUPFAM" id="SSF52540">
    <property type="entry name" value="P-loop containing nucleoside triphosphate hydrolases"/>
    <property type="match status" value="1"/>
</dbReference>
<evidence type="ECO:0000256" key="5">
    <source>
        <dbReference type="ARBA" id="ARBA00049117"/>
    </source>
</evidence>
<dbReference type="InterPro" id="IPR011629">
    <property type="entry name" value="CobW-like_C"/>
</dbReference>
<evidence type="ECO:0000259" key="8">
    <source>
        <dbReference type="Pfam" id="PF07683"/>
    </source>
</evidence>
<dbReference type="PANTHER" id="PTHR13748:SF62">
    <property type="entry name" value="COBW DOMAIN-CONTAINING PROTEIN"/>
    <property type="match status" value="1"/>
</dbReference>
<reference evidence="9 10" key="1">
    <citation type="journal article" date="2018" name="Genome Biol. Evol.">
        <title>Multiple Roots of Fruiting Body Formation in Amoebozoa.</title>
        <authorList>
            <person name="Hillmann F."/>
            <person name="Forbes G."/>
            <person name="Novohradska S."/>
            <person name="Ferling I."/>
            <person name="Riege K."/>
            <person name="Groth M."/>
            <person name="Westermann M."/>
            <person name="Marz M."/>
            <person name="Spaller T."/>
            <person name="Winckler T."/>
            <person name="Schaap P."/>
            <person name="Glockner G."/>
        </authorList>
    </citation>
    <scope>NUCLEOTIDE SEQUENCE [LARGE SCALE GENOMIC DNA]</scope>
    <source>
        <strain evidence="9 10">Jena</strain>
    </source>
</reference>
<comment type="similarity">
    <text evidence="4">Belongs to the SIMIBI class G3E GTPase family. ZNG1 subfamily.</text>
</comment>
<gene>
    <name evidence="9" type="ORF">PROFUN_01612</name>
</gene>
<dbReference type="Pfam" id="PF02492">
    <property type="entry name" value="cobW"/>
    <property type="match status" value="1"/>
</dbReference>
<accession>A0A2P6NTV3</accession>
<dbReference type="AlphaFoldDB" id="A0A2P6NTV3"/>
<dbReference type="InterPro" id="IPR027417">
    <property type="entry name" value="P-loop_NTPase"/>
</dbReference>
<keyword evidence="6" id="KW-1133">Transmembrane helix</keyword>
<keyword evidence="3" id="KW-0143">Chaperone</keyword>
<evidence type="ECO:0000256" key="6">
    <source>
        <dbReference type="SAM" id="Phobius"/>
    </source>
</evidence>
<sequence>MSDIAATATIERRPVTILTGFLGSGKTTLLGRILRDESHGLRIAVIENEFAQPIGLDNELKPSQHEHGHSHDKASGRAACVAEITETTNGCLCCAGKGDFVNLLHTLSENIQRFDYVIIETTGMADPGFASVFLGDPIIKKNFYLDSIITVVDARNAPSHLDEPRNRTDDAGFIILNETVEQIAYADKILLNKIDLVEGQKIADLEKKISLINPVASVHRTQFSNVDIKSILNVKLFDVKQLMNRDDGFLTFRPNRKHDDDIVSLTMVAVEGVDANSVEKWYKEWRNDKSIQLYRTKFLVRTKEKQKWVLQGVAQQMESYYHGPWDSDSIESKFIFIGKGLDVEAIATSFYQAVGVEISYMPLAGITEDDGFNSLIRLFGILFILYAIVNPQKSWDLATSPYFIALVSLCVVLRYFYTKYNDPSAKDKILQSKSH</sequence>
<organism evidence="9 10">
    <name type="scientific">Planoprotostelium fungivorum</name>
    <dbReference type="NCBI Taxonomy" id="1890364"/>
    <lineage>
        <taxon>Eukaryota</taxon>
        <taxon>Amoebozoa</taxon>
        <taxon>Evosea</taxon>
        <taxon>Variosea</taxon>
        <taxon>Cavosteliida</taxon>
        <taxon>Cavosteliaceae</taxon>
        <taxon>Planoprotostelium</taxon>
    </lineage>
</organism>
<comment type="caution">
    <text evidence="9">The sequence shown here is derived from an EMBL/GenBank/DDBJ whole genome shotgun (WGS) entry which is preliminary data.</text>
</comment>
<dbReference type="OrthoDB" id="258627at2759"/>
<dbReference type="GO" id="GO:0016787">
    <property type="term" value="F:hydrolase activity"/>
    <property type="evidence" value="ECO:0007669"/>
    <property type="project" value="UniProtKB-KW"/>
</dbReference>
<feature type="transmembrane region" description="Helical" evidence="6">
    <location>
        <begin position="371"/>
        <end position="389"/>
    </location>
</feature>
<dbReference type="EMBL" id="MDYQ01000021">
    <property type="protein sequence ID" value="PRP87350.1"/>
    <property type="molecule type" value="Genomic_DNA"/>
</dbReference>
<proteinExistence type="inferred from homology"/>
<dbReference type="PANTHER" id="PTHR13748">
    <property type="entry name" value="COBW-RELATED"/>
    <property type="match status" value="1"/>
</dbReference>
<feature type="domain" description="CobW/HypB/UreG nucleotide-binding" evidence="7">
    <location>
        <begin position="14"/>
        <end position="218"/>
    </location>
</feature>
<keyword evidence="1" id="KW-0547">Nucleotide-binding</keyword>
<dbReference type="CDD" id="cd03112">
    <property type="entry name" value="CobW-like"/>
    <property type="match status" value="1"/>
</dbReference>
<dbReference type="STRING" id="1890364.A0A2P6NTV3"/>
<dbReference type="SUPFAM" id="SSF90002">
    <property type="entry name" value="Hypothetical protein YjiA, C-terminal domain"/>
    <property type="match status" value="1"/>
</dbReference>
<dbReference type="Gene3D" id="3.40.50.300">
    <property type="entry name" value="P-loop containing nucleotide triphosphate hydrolases"/>
    <property type="match status" value="1"/>
</dbReference>
<dbReference type="InterPro" id="IPR003495">
    <property type="entry name" value="CobW/HypB/UreG_nucleotide-bd"/>
</dbReference>
<name>A0A2P6NTV3_9EUKA</name>
<comment type="catalytic activity">
    <reaction evidence="5">
        <text>GTP + H2O = GDP + phosphate + H(+)</text>
        <dbReference type="Rhea" id="RHEA:19669"/>
        <dbReference type="ChEBI" id="CHEBI:15377"/>
        <dbReference type="ChEBI" id="CHEBI:15378"/>
        <dbReference type="ChEBI" id="CHEBI:37565"/>
        <dbReference type="ChEBI" id="CHEBI:43474"/>
        <dbReference type="ChEBI" id="CHEBI:58189"/>
    </reaction>
    <physiologicalReaction direction="left-to-right" evidence="5">
        <dbReference type="Rhea" id="RHEA:19670"/>
    </physiologicalReaction>
</comment>
<feature type="domain" description="CobW C-terminal" evidence="8">
    <location>
        <begin position="262"/>
        <end position="352"/>
    </location>
</feature>
<dbReference type="GO" id="GO:0000166">
    <property type="term" value="F:nucleotide binding"/>
    <property type="evidence" value="ECO:0007669"/>
    <property type="project" value="UniProtKB-KW"/>
</dbReference>
<feature type="transmembrane region" description="Helical" evidence="6">
    <location>
        <begin position="401"/>
        <end position="417"/>
    </location>
</feature>
<evidence type="ECO:0000313" key="9">
    <source>
        <dbReference type="EMBL" id="PRP87350.1"/>
    </source>
</evidence>
<keyword evidence="6" id="KW-0472">Membrane</keyword>
<evidence type="ECO:0000256" key="3">
    <source>
        <dbReference type="ARBA" id="ARBA00023186"/>
    </source>
</evidence>
<dbReference type="GO" id="GO:0005737">
    <property type="term" value="C:cytoplasm"/>
    <property type="evidence" value="ECO:0007669"/>
    <property type="project" value="TreeGrafter"/>
</dbReference>
<dbReference type="InterPro" id="IPR051316">
    <property type="entry name" value="Zinc-reg_GTPase_activator"/>
</dbReference>
<dbReference type="Proteomes" id="UP000241769">
    <property type="component" value="Unassembled WGS sequence"/>
</dbReference>
<keyword evidence="10" id="KW-1185">Reference proteome</keyword>
<evidence type="ECO:0000259" key="7">
    <source>
        <dbReference type="Pfam" id="PF02492"/>
    </source>
</evidence>
<protein>
    <recommendedName>
        <fullName evidence="11">CobW C-terminal domain-containing protein</fullName>
    </recommendedName>
</protein>
<evidence type="ECO:0000256" key="4">
    <source>
        <dbReference type="ARBA" id="ARBA00034320"/>
    </source>
</evidence>
<keyword evidence="2" id="KW-0378">Hydrolase</keyword>
<evidence type="ECO:0008006" key="11">
    <source>
        <dbReference type="Google" id="ProtNLM"/>
    </source>
</evidence>
<evidence type="ECO:0000256" key="1">
    <source>
        <dbReference type="ARBA" id="ARBA00022741"/>
    </source>
</evidence>
<dbReference type="InParanoid" id="A0A2P6NTV3"/>
<dbReference type="Gene3D" id="3.30.1220.10">
    <property type="entry name" value="CobW-like, C-terminal domain"/>
    <property type="match status" value="1"/>
</dbReference>
<dbReference type="InterPro" id="IPR036627">
    <property type="entry name" value="CobW-likC_sf"/>
</dbReference>